<accession>S7Q1Q8</accession>
<protein>
    <recommendedName>
        <fullName evidence="3">DUF6534 domain-containing protein</fullName>
    </recommendedName>
</protein>
<evidence type="ECO:0000256" key="2">
    <source>
        <dbReference type="SAM" id="Phobius"/>
    </source>
</evidence>
<gene>
    <name evidence="4" type="ORF">GLOTRDRAFT_77777</name>
</gene>
<dbReference type="AlphaFoldDB" id="S7Q1Q8"/>
<dbReference type="Pfam" id="PF20152">
    <property type="entry name" value="DUF6534"/>
    <property type="match status" value="1"/>
</dbReference>
<dbReference type="OMA" id="RDATWIK"/>
<feature type="transmembrane region" description="Helical" evidence="2">
    <location>
        <begin position="12"/>
        <end position="33"/>
    </location>
</feature>
<feature type="transmembrane region" description="Helical" evidence="2">
    <location>
        <begin position="199"/>
        <end position="221"/>
    </location>
</feature>
<evidence type="ECO:0000256" key="1">
    <source>
        <dbReference type="SAM" id="MobiDB-lite"/>
    </source>
</evidence>
<dbReference type="InterPro" id="IPR045339">
    <property type="entry name" value="DUF6534"/>
</dbReference>
<keyword evidence="2" id="KW-0472">Membrane</keyword>
<feature type="transmembrane region" description="Helical" evidence="2">
    <location>
        <begin position="88"/>
        <end position="109"/>
    </location>
</feature>
<sequence length="335" mass="37480">MAVMDLVLGPTLIGVLFNVLLFGCMVTQCYIYFITFKTDNPRIRVLVWFLLFMDTLNSAFECVVVYGYTITNFGDFVAASNGNWRAGTGPVLIGIIAGTVQGFFAWRVYRLTHMRWFFGFICCLIFLQFLGATGTGIAGSIITPFVEWNRWQVKVPIVVWLVLAATVDCLITGTLTFYLRRNRTGFVATDHIITRLIKITVQTGMLTAVWAVMDLILYLSVPSPVHLIFNLPLPKLYSNSLLSTLNARMSTSGESSRSGHVINTDTAWKDRHETNAVVSGIHVTTVATIHHDEFEMTDTKRAEDPATEDDNISSGADVDIEANKRKHGEYALSWR</sequence>
<feature type="domain" description="DUF6534" evidence="3">
    <location>
        <begin position="164"/>
        <end position="249"/>
    </location>
</feature>
<evidence type="ECO:0000259" key="3">
    <source>
        <dbReference type="Pfam" id="PF20152"/>
    </source>
</evidence>
<dbReference type="EMBL" id="KB469304">
    <property type="protein sequence ID" value="EPQ53916.1"/>
    <property type="molecule type" value="Genomic_DNA"/>
</dbReference>
<organism evidence="4 5">
    <name type="scientific">Gloeophyllum trabeum (strain ATCC 11539 / FP-39264 / Madison 617)</name>
    <name type="common">Brown rot fungus</name>
    <dbReference type="NCBI Taxonomy" id="670483"/>
    <lineage>
        <taxon>Eukaryota</taxon>
        <taxon>Fungi</taxon>
        <taxon>Dikarya</taxon>
        <taxon>Basidiomycota</taxon>
        <taxon>Agaricomycotina</taxon>
        <taxon>Agaricomycetes</taxon>
        <taxon>Gloeophyllales</taxon>
        <taxon>Gloeophyllaceae</taxon>
        <taxon>Gloeophyllum</taxon>
    </lineage>
</organism>
<feature type="transmembrane region" description="Helical" evidence="2">
    <location>
        <begin position="45"/>
        <end position="68"/>
    </location>
</feature>
<feature type="transmembrane region" description="Helical" evidence="2">
    <location>
        <begin position="116"/>
        <end position="145"/>
    </location>
</feature>
<dbReference type="eggNOG" id="ENOG502RY7K">
    <property type="taxonomic scope" value="Eukaryota"/>
</dbReference>
<reference evidence="4 5" key="1">
    <citation type="journal article" date="2012" name="Science">
        <title>The Paleozoic origin of enzymatic lignin decomposition reconstructed from 31 fungal genomes.</title>
        <authorList>
            <person name="Floudas D."/>
            <person name="Binder M."/>
            <person name="Riley R."/>
            <person name="Barry K."/>
            <person name="Blanchette R.A."/>
            <person name="Henrissat B."/>
            <person name="Martinez A.T."/>
            <person name="Otillar R."/>
            <person name="Spatafora J.W."/>
            <person name="Yadav J.S."/>
            <person name="Aerts A."/>
            <person name="Benoit I."/>
            <person name="Boyd A."/>
            <person name="Carlson A."/>
            <person name="Copeland A."/>
            <person name="Coutinho P.M."/>
            <person name="de Vries R.P."/>
            <person name="Ferreira P."/>
            <person name="Findley K."/>
            <person name="Foster B."/>
            <person name="Gaskell J."/>
            <person name="Glotzer D."/>
            <person name="Gorecki P."/>
            <person name="Heitman J."/>
            <person name="Hesse C."/>
            <person name="Hori C."/>
            <person name="Igarashi K."/>
            <person name="Jurgens J.A."/>
            <person name="Kallen N."/>
            <person name="Kersten P."/>
            <person name="Kohler A."/>
            <person name="Kuees U."/>
            <person name="Kumar T.K.A."/>
            <person name="Kuo A."/>
            <person name="LaButti K."/>
            <person name="Larrondo L.F."/>
            <person name="Lindquist E."/>
            <person name="Ling A."/>
            <person name="Lombard V."/>
            <person name="Lucas S."/>
            <person name="Lundell T."/>
            <person name="Martin R."/>
            <person name="McLaughlin D.J."/>
            <person name="Morgenstern I."/>
            <person name="Morin E."/>
            <person name="Murat C."/>
            <person name="Nagy L.G."/>
            <person name="Nolan M."/>
            <person name="Ohm R.A."/>
            <person name="Patyshakuliyeva A."/>
            <person name="Rokas A."/>
            <person name="Ruiz-Duenas F.J."/>
            <person name="Sabat G."/>
            <person name="Salamov A."/>
            <person name="Samejima M."/>
            <person name="Schmutz J."/>
            <person name="Slot J.C."/>
            <person name="St John F."/>
            <person name="Stenlid J."/>
            <person name="Sun H."/>
            <person name="Sun S."/>
            <person name="Syed K."/>
            <person name="Tsang A."/>
            <person name="Wiebenga A."/>
            <person name="Young D."/>
            <person name="Pisabarro A."/>
            <person name="Eastwood D.C."/>
            <person name="Martin F."/>
            <person name="Cullen D."/>
            <person name="Grigoriev I.V."/>
            <person name="Hibbett D.S."/>
        </authorList>
    </citation>
    <scope>NUCLEOTIDE SEQUENCE [LARGE SCALE GENOMIC DNA]</scope>
    <source>
        <strain evidence="4 5">ATCC 11539</strain>
    </source>
</reference>
<feature type="compositionally biased region" description="Basic and acidic residues" evidence="1">
    <location>
        <begin position="294"/>
        <end position="304"/>
    </location>
</feature>
<feature type="region of interest" description="Disordered" evidence="1">
    <location>
        <begin position="294"/>
        <end position="320"/>
    </location>
</feature>
<keyword evidence="2" id="KW-1133">Transmembrane helix</keyword>
<evidence type="ECO:0000313" key="5">
    <source>
        <dbReference type="Proteomes" id="UP000030669"/>
    </source>
</evidence>
<evidence type="ECO:0000313" key="4">
    <source>
        <dbReference type="EMBL" id="EPQ53916.1"/>
    </source>
</evidence>
<dbReference type="OrthoDB" id="3265526at2759"/>
<dbReference type="HOGENOM" id="CLU_046025_2_0_1"/>
<dbReference type="RefSeq" id="XP_007867291.1">
    <property type="nucleotide sequence ID" value="XM_007869100.1"/>
</dbReference>
<proteinExistence type="predicted"/>
<keyword evidence="2" id="KW-0812">Transmembrane</keyword>
<dbReference type="Proteomes" id="UP000030669">
    <property type="component" value="Unassembled WGS sequence"/>
</dbReference>
<keyword evidence="5" id="KW-1185">Reference proteome</keyword>
<dbReference type="KEGG" id="gtr:GLOTRDRAFT_77777"/>
<dbReference type="PANTHER" id="PTHR40465">
    <property type="entry name" value="CHROMOSOME 1, WHOLE GENOME SHOTGUN SEQUENCE"/>
    <property type="match status" value="1"/>
</dbReference>
<name>S7Q1Q8_GLOTA</name>
<dbReference type="GeneID" id="19308745"/>
<feature type="transmembrane region" description="Helical" evidence="2">
    <location>
        <begin position="157"/>
        <end position="179"/>
    </location>
</feature>
<dbReference type="PANTHER" id="PTHR40465:SF1">
    <property type="entry name" value="DUF6534 DOMAIN-CONTAINING PROTEIN"/>
    <property type="match status" value="1"/>
</dbReference>